<reference evidence="2" key="1">
    <citation type="submission" date="2023-05" db="EMBL/GenBank/DDBJ databases">
        <title>Genomic Catalog of Human Bladder Bacteria.</title>
        <authorList>
            <person name="Du J."/>
        </authorList>
    </citation>
    <scope>NUCLEOTIDE SEQUENCE</scope>
    <source>
        <strain evidence="2">UMB1304A</strain>
    </source>
</reference>
<accession>A0AAW6ZKQ1</accession>
<evidence type="ECO:0000256" key="1">
    <source>
        <dbReference type="SAM" id="MobiDB-lite"/>
    </source>
</evidence>
<evidence type="ECO:0000313" key="2">
    <source>
        <dbReference type="EMBL" id="MDK8602396.1"/>
    </source>
</evidence>
<dbReference type="Proteomes" id="UP001225576">
    <property type="component" value="Unassembled WGS sequence"/>
</dbReference>
<proteinExistence type="predicted"/>
<feature type="region of interest" description="Disordered" evidence="1">
    <location>
        <begin position="75"/>
        <end position="99"/>
    </location>
</feature>
<dbReference type="AlphaFoldDB" id="A0AAW6ZKQ1"/>
<feature type="compositionally biased region" description="Low complexity" evidence="1">
    <location>
        <begin position="76"/>
        <end position="93"/>
    </location>
</feature>
<name>A0AAW6ZKQ1_9ACTO</name>
<organism evidence="2 3">
    <name type="scientific">Trueperella bernardiae</name>
    <dbReference type="NCBI Taxonomy" id="59561"/>
    <lineage>
        <taxon>Bacteria</taxon>
        <taxon>Bacillati</taxon>
        <taxon>Actinomycetota</taxon>
        <taxon>Actinomycetes</taxon>
        <taxon>Actinomycetales</taxon>
        <taxon>Actinomycetaceae</taxon>
        <taxon>Trueperella</taxon>
    </lineage>
</organism>
<feature type="region of interest" description="Disordered" evidence="1">
    <location>
        <begin position="125"/>
        <end position="150"/>
    </location>
</feature>
<feature type="compositionally biased region" description="Low complexity" evidence="1">
    <location>
        <begin position="129"/>
        <end position="139"/>
    </location>
</feature>
<dbReference type="EMBL" id="JASPDQ010000020">
    <property type="protein sequence ID" value="MDK8602396.1"/>
    <property type="molecule type" value="Genomic_DNA"/>
</dbReference>
<dbReference type="RefSeq" id="WP_285170778.1">
    <property type="nucleotide sequence ID" value="NZ_JASPDQ010000020.1"/>
</dbReference>
<sequence length="150" mass="16707">MQLTEHRAWTLAHTAHALRPEWQPASTMAILKRHKDTIPATNYLHALQALITYATTRNPDGTPVKLTPAFYPTPGPWWDTTKPKTTTATGTRPEPCEDHPEQPAHHCICCWGDVKAGMRQPHQIGKTLQEPPEAAQEPEQGSDGENHLTP</sequence>
<evidence type="ECO:0000313" key="3">
    <source>
        <dbReference type="Proteomes" id="UP001225576"/>
    </source>
</evidence>
<comment type="caution">
    <text evidence="2">The sequence shown here is derived from an EMBL/GenBank/DDBJ whole genome shotgun (WGS) entry which is preliminary data.</text>
</comment>
<gene>
    <name evidence="2" type="ORF">QP858_08000</name>
</gene>
<protein>
    <submittedName>
        <fullName evidence="2">Uncharacterized protein</fullName>
    </submittedName>
</protein>